<proteinExistence type="predicted"/>
<dbReference type="Pfam" id="PF13635">
    <property type="entry name" value="DUF4143"/>
    <property type="match status" value="1"/>
</dbReference>
<accession>A0A7W6EU62</accession>
<evidence type="ECO:0000313" key="4">
    <source>
        <dbReference type="Proteomes" id="UP000541352"/>
    </source>
</evidence>
<dbReference type="Proteomes" id="UP000541352">
    <property type="component" value="Unassembled WGS sequence"/>
</dbReference>
<dbReference type="SUPFAM" id="SSF52540">
    <property type="entry name" value="P-loop containing nucleoside triphosphate hydrolases"/>
    <property type="match status" value="1"/>
</dbReference>
<dbReference type="RefSeq" id="WP_183980167.1">
    <property type="nucleotide sequence ID" value="NZ_JACIBY010000025.1"/>
</dbReference>
<dbReference type="GO" id="GO:0003677">
    <property type="term" value="F:DNA binding"/>
    <property type="evidence" value="ECO:0007669"/>
    <property type="project" value="UniProtKB-KW"/>
</dbReference>
<dbReference type="InterPro" id="IPR003593">
    <property type="entry name" value="AAA+_ATPase"/>
</dbReference>
<keyword evidence="1" id="KW-0238">DNA-binding</keyword>
<dbReference type="Pfam" id="PF13173">
    <property type="entry name" value="AAA_14"/>
    <property type="match status" value="1"/>
</dbReference>
<organism evidence="3 4">
    <name type="scientific">Runella defluvii</name>
    <dbReference type="NCBI Taxonomy" id="370973"/>
    <lineage>
        <taxon>Bacteria</taxon>
        <taxon>Pseudomonadati</taxon>
        <taxon>Bacteroidota</taxon>
        <taxon>Cytophagia</taxon>
        <taxon>Cytophagales</taxon>
        <taxon>Spirosomataceae</taxon>
        <taxon>Runella</taxon>
    </lineage>
</organism>
<keyword evidence="4" id="KW-1185">Reference proteome</keyword>
<dbReference type="InterPro" id="IPR027417">
    <property type="entry name" value="P-loop_NTPase"/>
</dbReference>
<protein>
    <recommendedName>
        <fullName evidence="2">AAA+ ATPase domain-containing protein</fullName>
    </recommendedName>
</protein>
<comment type="caution">
    <text evidence="3">The sequence shown here is derived from an EMBL/GenBank/DDBJ whole genome shotgun (WGS) entry which is preliminary data.</text>
</comment>
<dbReference type="EMBL" id="JACIBY010000025">
    <property type="protein sequence ID" value="MBB3842071.1"/>
    <property type="molecule type" value="Genomic_DNA"/>
</dbReference>
<dbReference type="SMART" id="SM00382">
    <property type="entry name" value="AAA"/>
    <property type="match status" value="1"/>
</dbReference>
<dbReference type="PANTHER" id="PTHR43566:SF2">
    <property type="entry name" value="DUF4143 DOMAIN-CONTAINING PROTEIN"/>
    <property type="match status" value="1"/>
</dbReference>
<dbReference type="InterPro" id="IPR025420">
    <property type="entry name" value="DUF4143"/>
</dbReference>
<dbReference type="SUPFAM" id="SSF46785">
    <property type="entry name" value="Winged helix' DNA-binding domain"/>
    <property type="match status" value="1"/>
</dbReference>
<dbReference type="InterPro" id="IPR041682">
    <property type="entry name" value="AAA_14"/>
</dbReference>
<dbReference type="GO" id="GO:0003700">
    <property type="term" value="F:DNA-binding transcription factor activity"/>
    <property type="evidence" value="ECO:0007669"/>
    <property type="project" value="InterPro"/>
</dbReference>
<dbReference type="PANTHER" id="PTHR43566">
    <property type="entry name" value="CONSERVED PROTEIN"/>
    <property type="match status" value="1"/>
</dbReference>
<evidence type="ECO:0000313" key="3">
    <source>
        <dbReference type="EMBL" id="MBB3842071.1"/>
    </source>
</evidence>
<dbReference type="InterPro" id="IPR036390">
    <property type="entry name" value="WH_DNA-bd_sf"/>
</dbReference>
<dbReference type="AlphaFoldDB" id="A0A7W6EU62"/>
<reference evidence="3 4" key="1">
    <citation type="submission" date="2020-08" db="EMBL/GenBank/DDBJ databases">
        <title>Genomic Encyclopedia of Type Strains, Phase IV (KMG-IV): sequencing the most valuable type-strain genomes for metagenomic binning, comparative biology and taxonomic classification.</title>
        <authorList>
            <person name="Goeker M."/>
        </authorList>
    </citation>
    <scope>NUCLEOTIDE SEQUENCE [LARGE SCALE GENOMIC DNA]</scope>
    <source>
        <strain evidence="3 4">DSM 17976</strain>
    </source>
</reference>
<feature type="domain" description="AAA+ ATPase" evidence="2">
    <location>
        <begin position="16"/>
        <end position="132"/>
    </location>
</feature>
<name>A0A7W6EU62_9BACT</name>
<evidence type="ECO:0000256" key="1">
    <source>
        <dbReference type="ARBA" id="ARBA00023125"/>
    </source>
</evidence>
<sequence length="389" mass="44471">MIERHIQIRLLEDFSFYPALAIVGPRQVGKTTLARHLQTLLGRPTIFLDLQEPQTQKIFEEDDITFLKAHSDKTIIIDEVQLRPQLFSILRPLIDQDRRPGRFILLGSSSPTLMRHSVESLAGRIHYTELTPFSLLEAQSIATQLEHWVFGGFPEALKAKGTRFAQQWLGNYIRDFVYRDLRALGYDLSVEGISRLLLMLSSIQSQLLNISDLSRSLNIARPTLMRHIEILEEAFLVIRLQPYSVNISKRLVKSPKIYIRDTGILHTLLEIKSYNHLLTHISLGASWEGYVIEQIKRSAVPEWKFFFYRTQSGAEADLFAISPTGAKICIEIKHALAPSISRGFHESIKDLLPDNAYVIIPEGRQYTNKDGITVLPLLNFLNDILPTFQ</sequence>
<gene>
    <name evidence="3" type="ORF">FHS57_006100</name>
</gene>
<dbReference type="Gene3D" id="3.40.50.300">
    <property type="entry name" value="P-loop containing nucleotide triphosphate hydrolases"/>
    <property type="match status" value="1"/>
</dbReference>
<evidence type="ECO:0000259" key="2">
    <source>
        <dbReference type="SMART" id="SM00382"/>
    </source>
</evidence>